<organism evidence="11 12">
    <name type="scientific">Kitasatospora griseola</name>
    <name type="common">Streptomyces griseolosporeus</name>
    <dbReference type="NCBI Taxonomy" id="2064"/>
    <lineage>
        <taxon>Bacteria</taxon>
        <taxon>Bacillati</taxon>
        <taxon>Actinomycetota</taxon>
        <taxon>Actinomycetes</taxon>
        <taxon>Kitasatosporales</taxon>
        <taxon>Streptomycetaceae</taxon>
        <taxon>Kitasatospora</taxon>
    </lineage>
</organism>
<dbReference type="RefSeq" id="WP_043915076.1">
    <property type="nucleotide sequence ID" value="NZ_JXZB01000004.1"/>
</dbReference>
<dbReference type="InterPro" id="IPR036890">
    <property type="entry name" value="HATPase_C_sf"/>
</dbReference>
<dbReference type="GO" id="GO:0016020">
    <property type="term" value="C:membrane"/>
    <property type="evidence" value="ECO:0007669"/>
    <property type="project" value="InterPro"/>
</dbReference>
<feature type="transmembrane region" description="Helical" evidence="9">
    <location>
        <begin position="98"/>
        <end position="116"/>
    </location>
</feature>
<keyword evidence="3" id="KW-0597">Phosphoprotein</keyword>
<dbReference type="STRING" id="2064.TR51_28200"/>
<dbReference type="Proteomes" id="UP000032066">
    <property type="component" value="Unassembled WGS sequence"/>
</dbReference>
<evidence type="ECO:0000256" key="7">
    <source>
        <dbReference type="ARBA" id="ARBA00022840"/>
    </source>
</evidence>
<dbReference type="GO" id="GO:0000155">
    <property type="term" value="F:phosphorelay sensor kinase activity"/>
    <property type="evidence" value="ECO:0007669"/>
    <property type="project" value="InterPro"/>
</dbReference>
<dbReference type="Pfam" id="PF02518">
    <property type="entry name" value="HATPase_c"/>
    <property type="match status" value="1"/>
</dbReference>
<dbReference type="GO" id="GO:0005524">
    <property type="term" value="F:ATP binding"/>
    <property type="evidence" value="ECO:0007669"/>
    <property type="project" value="UniProtKB-KW"/>
</dbReference>
<dbReference type="PATRIC" id="fig|2064.6.peg.5984"/>
<evidence type="ECO:0000256" key="5">
    <source>
        <dbReference type="ARBA" id="ARBA00022741"/>
    </source>
</evidence>
<evidence type="ECO:0000313" key="12">
    <source>
        <dbReference type="Proteomes" id="UP000032066"/>
    </source>
</evidence>
<keyword evidence="5" id="KW-0547">Nucleotide-binding</keyword>
<dbReference type="GO" id="GO:0046983">
    <property type="term" value="F:protein dimerization activity"/>
    <property type="evidence" value="ECO:0007669"/>
    <property type="project" value="InterPro"/>
</dbReference>
<keyword evidence="7" id="KW-0067">ATP-binding</keyword>
<evidence type="ECO:0000256" key="4">
    <source>
        <dbReference type="ARBA" id="ARBA00022679"/>
    </source>
</evidence>
<dbReference type="AlphaFoldDB" id="A0A0D0PW60"/>
<evidence type="ECO:0000256" key="6">
    <source>
        <dbReference type="ARBA" id="ARBA00022777"/>
    </source>
</evidence>
<accession>A0A0D0PW60</accession>
<dbReference type="SMART" id="SM00387">
    <property type="entry name" value="HATPase_c"/>
    <property type="match status" value="1"/>
</dbReference>
<dbReference type="EMBL" id="JXZB01000004">
    <property type="protein sequence ID" value="KIQ62808.1"/>
    <property type="molecule type" value="Genomic_DNA"/>
</dbReference>
<dbReference type="InterPro" id="IPR011712">
    <property type="entry name" value="Sig_transdc_His_kin_sub3_dim/P"/>
</dbReference>
<evidence type="ECO:0000256" key="1">
    <source>
        <dbReference type="ARBA" id="ARBA00000085"/>
    </source>
</evidence>
<dbReference type="Gene3D" id="1.20.5.1930">
    <property type="match status" value="1"/>
</dbReference>
<dbReference type="OrthoDB" id="227596at2"/>
<dbReference type="InterPro" id="IPR050482">
    <property type="entry name" value="Sensor_HK_TwoCompSys"/>
</dbReference>
<gene>
    <name evidence="11" type="ORF">TR51_28200</name>
</gene>
<dbReference type="PANTHER" id="PTHR24421">
    <property type="entry name" value="NITRATE/NITRITE SENSOR PROTEIN NARX-RELATED"/>
    <property type="match status" value="1"/>
</dbReference>
<dbReference type="SUPFAM" id="SSF55874">
    <property type="entry name" value="ATPase domain of HSP90 chaperone/DNA topoisomerase II/histidine kinase"/>
    <property type="match status" value="1"/>
</dbReference>
<protein>
    <recommendedName>
        <fullName evidence="2">histidine kinase</fullName>
        <ecNumber evidence="2">2.7.13.3</ecNumber>
    </recommendedName>
</protein>
<comment type="caution">
    <text evidence="11">The sequence shown here is derived from an EMBL/GenBank/DDBJ whole genome shotgun (WGS) entry which is preliminary data.</text>
</comment>
<dbReference type="InterPro" id="IPR003594">
    <property type="entry name" value="HATPase_dom"/>
</dbReference>
<feature type="transmembrane region" description="Helical" evidence="9">
    <location>
        <begin position="68"/>
        <end position="86"/>
    </location>
</feature>
<evidence type="ECO:0000256" key="8">
    <source>
        <dbReference type="ARBA" id="ARBA00023012"/>
    </source>
</evidence>
<dbReference type="CDD" id="cd16917">
    <property type="entry name" value="HATPase_UhpB-NarQ-NarX-like"/>
    <property type="match status" value="1"/>
</dbReference>
<keyword evidence="9" id="KW-0472">Membrane</keyword>
<feature type="transmembrane region" description="Helical" evidence="9">
    <location>
        <begin position="128"/>
        <end position="148"/>
    </location>
</feature>
<dbReference type="Gene3D" id="3.30.565.10">
    <property type="entry name" value="Histidine kinase-like ATPase, C-terminal domain"/>
    <property type="match status" value="1"/>
</dbReference>
<keyword evidence="9" id="KW-0812">Transmembrane</keyword>
<dbReference type="PANTHER" id="PTHR24421:SF10">
    <property type="entry name" value="NITRATE_NITRITE SENSOR PROTEIN NARQ"/>
    <property type="match status" value="1"/>
</dbReference>
<sequence>MTARRALTAAAAALPLLPAALGPWTAWFPAAAAALALALAVLRPPPAPTAVAAALVSLAVDAGFPGDHGLALLWMPVEFAALLALLVRSVRRLTERRAWAVGALTGAAALALPLRFALRQPHPADASVAGLLLAAVPVAAALGVALHLRGQDARRTRAVRDARREQRLAVARDLHDYVAHELTGILLEVQAAQVGGYDQEENARLLTRLEAAGQRALASMDQTLDTLRAPDGADPRRHTLAELPALLDRFPDRPALHGAAELPALPPAVEDAAYRVALEALTNIRRHAPAADRIAVALAHRPGAGLTVTVTDSGPAHPRAHSRARTGGGTGLAALRTRIADLGGELTAGPHGAGWQVAATLPTGG</sequence>
<evidence type="ECO:0000259" key="10">
    <source>
        <dbReference type="SMART" id="SM00387"/>
    </source>
</evidence>
<evidence type="ECO:0000256" key="3">
    <source>
        <dbReference type="ARBA" id="ARBA00022553"/>
    </source>
</evidence>
<reference evidence="11 12" key="1">
    <citation type="submission" date="2015-02" db="EMBL/GenBank/DDBJ databases">
        <title>Draft genome sequence of Kitasatospora griseola MF730-N6, a bafilomycin, terpentecin and satosporin producer.</title>
        <authorList>
            <person name="Arens J.C."/>
            <person name="Haltli B."/>
            <person name="Kerr R.G."/>
        </authorList>
    </citation>
    <scope>NUCLEOTIDE SEQUENCE [LARGE SCALE GENOMIC DNA]</scope>
    <source>
        <strain evidence="11 12">MF730-N6</strain>
    </source>
</reference>
<evidence type="ECO:0000256" key="9">
    <source>
        <dbReference type="SAM" id="Phobius"/>
    </source>
</evidence>
<dbReference type="Pfam" id="PF07730">
    <property type="entry name" value="HisKA_3"/>
    <property type="match status" value="1"/>
</dbReference>
<name>A0A0D0PW60_KITGR</name>
<keyword evidence="12" id="KW-1185">Reference proteome</keyword>
<keyword evidence="9" id="KW-1133">Transmembrane helix</keyword>
<proteinExistence type="predicted"/>
<evidence type="ECO:0000256" key="2">
    <source>
        <dbReference type="ARBA" id="ARBA00012438"/>
    </source>
</evidence>
<dbReference type="EC" id="2.7.13.3" evidence="2"/>
<keyword evidence="6" id="KW-0418">Kinase</keyword>
<keyword evidence="8" id="KW-0902">Two-component regulatory system</keyword>
<feature type="domain" description="Histidine kinase/HSP90-like ATPase" evidence="10">
    <location>
        <begin position="268"/>
        <end position="365"/>
    </location>
</feature>
<comment type="catalytic activity">
    <reaction evidence="1">
        <text>ATP + protein L-histidine = ADP + protein N-phospho-L-histidine.</text>
        <dbReference type="EC" id="2.7.13.3"/>
    </reaction>
</comment>
<evidence type="ECO:0000313" key="11">
    <source>
        <dbReference type="EMBL" id="KIQ62808.1"/>
    </source>
</evidence>
<keyword evidence="4" id="KW-0808">Transferase</keyword>